<proteinExistence type="predicted"/>
<keyword evidence="2" id="KW-1185">Reference proteome</keyword>
<dbReference type="Pfam" id="PF05930">
    <property type="entry name" value="Phage_AlpA"/>
    <property type="match status" value="1"/>
</dbReference>
<dbReference type="RefSeq" id="WP_214187896.1">
    <property type="nucleotide sequence ID" value="NZ_BSDS01000002.1"/>
</dbReference>
<protein>
    <recommendedName>
        <fullName evidence="3">AlpA family phage regulatory protein</fullName>
    </recommendedName>
</protein>
<reference evidence="1" key="1">
    <citation type="submission" date="2022-12" db="EMBL/GenBank/DDBJ databases">
        <title>Reference genome sequencing for broad-spectrum identification of bacterial and archaeal isolates by mass spectrometry.</title>
        <authorList>
            <person name="Sekiguchi Y."/>
            <person name="Tourlousse D.M."/>
        </authorList>
    </citation>
    <scope>NUCLEOTIDE SEQUENCE</scope>
    <source>
        <strain evidence="1">H2</strain>
    </source>
</reference>
<evidence type="ECO:0000313" key="2">
    <source>
        <dbReference type="Proteomes" id="UP001144352"/>
    </source>
</evidence>
<organism evidence="1 2">
    <name type="scientific">Geobacter hydrogenophilus</name>
    <dbReference type="NCBI Taxonomy" id="40983"/>
    <lineage>
        <taxon>Bacteria</taxon>
        <taxon>Pseudomonadati</taxon>
        <taxon>Thermodesulfobacteriota</taxon>
        <taxon>Desulfuromonadia</taxon>
        <taxon>Geobacterales</taxon>
        <taxon>Geobacteraceae</taxon>
        <taxon>Geobacter</taxon>
    </lineage>
</organism>
<name>A0A9W6G329_9BACT</name>
<evidence type="ECO:0008006" key="3">
    <source>
        <dbReference type="Google" id="ProtNLM"/>
    </source>
</evidence>
<dbReference type="EMBL" id="BSDS01000002">
    <property type="protein sequence ID" value="GLI39474.1"/>
    <property type="molecule type" value="Genomic_DNA"/>
</dbReference>
<accession>A0A9W6G329</accession>
<dbReference type="InterPro" id="IPR010260">
    <property type="entry name" value="AlpA"/>
</dbReference>
<dbReference type="AlphaFoldDB" id="A0A9W6G329"/>
<gene>
    <name evidence="1" type="ORF">GHYDROH2_29750</name>
</gene>
<comment type="caution">
    <text evidence="1">The sequence shown here is derived from an EMBL/GenBank/DDBJ whole genome shotgun (WGS) entry which is preliminary data.</text>
</comment>
<sequence length="65" mass="7260">MEHQSSSGTIYIPLQAVTQLINLSASSIRRLECAGDFPQKRKLSARRIGYVLAEIQAWAENRSKA</sequence>
<evidence type="ECO:0000313" key="1">
    <source>
        <dbReference type="EMBL" id="GLI39474.1"/>
    </source>
</evidence>
<dbReference type="Proteomes" id="UP001144352">
    <property type="component" value="Unassembled WGS sequence"/>
</dbReference>